<evidence type="ECO:0000313" key="2">
    <source>
        <dbReference type="EMBL" id="EST41903.1"/>
    </source>
</evidence>
<keyword evidence="1" id="KW-0175">Coiled coil</keyword>
<sequence>MNQPDSQCVNTNMHELISQFQDTETPENEMLNNSLIDFQETVVSSFSALSKKFDHERSILTQNTANANQVAQQVSLLQTTIHNYLNNTVTDSTKAKLQQLENQNNKLGDKLDHLEILLLKARVLPVKLAEAYLREDWAEIEKYQGVFSDVELEIQDLEDKM</sequence>
<keyword evidence="4" id="KW-1185">Reference proteome</keyword>
<protein>
    <submittedName>
        <fullName evidence="2">Uncharacterized protein</fullName>
    </submittedName>
</protein>
<proteinExistence type="predicted"/>
<dbReference type="EMBL" id="AUWU02000003">
    <property type="protein sequence ID" value="KAH0574990.1"/>
    <property type="molecule type" value="Genomic_DNA"/>
</dbReference>
<dbReference type="AlphaFoldDB" id="V6LCD6"/>
<reference evidence="2 3" key="1">
    <citation type="journal article" date="2014" name="PLoS Genet.">
        <title>The Genome of Spironucleus salmonicida Highlights a Fish Pathogen Adapted to Fluctuating Environments.</title>
        <authorList>
            <person name="Xu F."/>
            <person name="Jerlstrom-Hultqvist J."/>
            <person name="Einarsson E."/>
            <person name="Astvaldsson A."/>
            <person name="Svard S.G."/>
            <person name="Andersson J.O."/>
        </authorList>
    </citation>
    <scope>NUCLEOTIDE SEQUENCE</scope>
    <source>
        <strain evidence="3">ATCC 50377</strain>
    </source>
</reference>
<organism evidence="2">
    <name type="scientific">Spironucleus salmonicida</name>
    <dbReference type="NCBI Taxonomy" id="348837"/>
    <lineage>
        <taxon>Eukaryota</taxon>
        <taxon>Metamonada</taxon>
        <taxon>Diplomonadida</taxon>
        <taxon>Hexamitidae</taxon>
        <taxon>Hexamitinae</taxon>
        <taxon>Spironucleus</taxon>
    </lineage>
</organism>
<accession>V6LCD6</accession>
<name>V6LCD6_9EUKA</name>
<dbReference type="Proteomes" id="UP000018208">
    <property type="component" value="Unassembled WGS sequence"/>
</dbReference>
<dbReference type="VEuPathDB" id="GiardiaDB:SS50377_22607"/>
<feature type="coiled-coil region" evidence="1">
    <location>
        <begin position="90"/>
        <end position="160"/>
    </location>
</feature>
<evidence type="ECO:0000256" key="1">
    <source>
        <dbReference type="SAM" id="Coils"/>
    </source>
</evidence>
<dbReference type="EMBL" id="KI546166">
    <property type="protein sequence ID" value="EST41903.1"/>
    <property type="molecule type" value="Genomic_DNA"/>
</dbReference>
<evidence type="ECO:0000313" key="3">
    <source>
        <dbReference type="EMBL" id="KAH0574990.1"/>
    </source>
</evidence>
<gene>
    <name evidence="2" type="ORF">SS50377_18206</name>
    <name evidence="3" type="ORF">SS50377_22607</name>
</gene>
<evidence type="ECO:0000313" key="4">
    <source>
        <dbReference type="Proteomes" id="UP000018208"/>
    </source>
</evidence>
<reference evidence="3" key="2">
    <citation type="submission" date="2020-12" db="EMBL/GenBank/DDBJ databases">
        <title>New Spironucleus salmonicida genome in near-complete chromosomes.</title>
        <authorList>
            <person name="Xu F."/>
            <person name="Kurt Z."/>
            <person name="Jimenez-Gonzalez A."/>
            <person name="Astvaldsson A."/>
            <person name="Andersson J.O."/>
            <person name="Svard S.G."/>
        </authorList>
    </citation>
    <scope>NUCLEOTIDE SEQUENCE</scope>
    <source>
        <strain evidence="3">ATCC 50377</strain>
    </source>
</reference>